<gene>
    <name evidence="5" type="ORF">DB30_05358</name>
</gene>
<dbReference type="SUPFAM" id="SSF82199">
    <property type="entry name" value="SET domain"/>
    <property type="match status" value="1"/>
</dbReference>
<dbReference type="Proteomes" id="UP000031599">
    <property type="component" value="Unassembled WGS sequence"/>
</dbReference>
<keyword evidence="1" id="KW-0808">Transferase</keyword>
<reference evidence="5 6" key="1">
    <citation type="submission" date="2014-12" db="EMBL/GenBank/DDBJ databases">
        <title>Genome assembly of Enhygromyxa salina DSM 15201.</title>
        <authorList>
            <person name="Sharma G."/>
            <person name="Subramanian S."/>
        </authorList>
    </citation>
    <scope>NUCLEOTIDE SEQUENCE [LARGE SCALE GENOMIC DNA]</scope>
    <source>
        <strain evidence="5 6">DSM 15201</strain>
    </source>
</reference>
<evidence type="ECO:0000259" key="4">
    <source>
        <dbReference type="PROSITE" id="PS50868"/>
    </source>
</evidence>
<dbReference type="PROSITE" id="PS50280">
    <property type="entry name" value="SET"/>
    <property type="match status" value="1"/>
</dbReference>
<accession>A0A0C2D1B2</accession>
<dbReference type="AlphaFoldDB" id="A0A0C2D1B2"/>
<dbReference type="PANTHER" id="PTHR12350:SF19">
    <property type="entry name" value="SET DOMAIN-CONTAINING PROTEIN"/>
    <property type="match status" value="1"/>
</dbReference>
<evidence type="ECO:0000256" key="2">
    <source>
        <dbReference type="ARBA" id="ARBA00022691"/>
    </source>
</evidence>
<dbReference type="PROSITE" id="PS50868">
    <property type="entry name" value="POST_SET"/>
    <property type="match status" value="1"/>
</dbReference>
<dbReference type="InterPro" id="IPR001214">
    <property type="entry name" value="SET_dom"/>
</dbReference>
<name>A0A0C2D1B2_9BACT</name>
<evidence type="ECO:0000313" key="5">
    <source>
        <dbReference type="EMBL" id="KIG15610.1"/>
    </source>
</evidence>
<comment type="caution">
    <text evidence="5">The sequence shown here is derived from an EMBL/GenBank/DDBJ whole genome shotgun (WGS) entry which is preliminary data.</text>
</comment>
<evidence type="ECO:0000313" key="6">
    <source>
        <dbReference type="Proteomes" id="UP000031599"/>
    </source>
</evidence>
<keyword evidence="2" id="KW-0949">S-adenosyl-L-methionine</keyword>
<dbReference type="SMART" id="SM00317">
    <property type="entry name" value="SET"/>
    <property type="match status" value="1"/>
</dbReference>
<dbReference type="InterPro" id="IPR003616">
    <property type="entry name" value="Post-SET_dom"/>
</dbReference>
<dbReference type="RefSeq" id="WP_052551178.1">
    <property type="nucleotide sequence ID" value="NZ_JMCC02000049.1"/>
</dbReference>
<protein>
    <submittedName>
        <fullName evidence="5">Proteins containing SET domain protein</fullName>
    </submittedName>
</protein>
<dbReference type="Pfam" id="PF00856">
    <property type="entry name" value="SET"/>
    <property type="match status" value="1"/>
</dbReference>
<sequence length="158" mass="16971">MTDNNVRVQPTDNGRGVFAARDLLAGEVVVVGRSAGPAAARGVHTIQVGFDAHVEIADPARLLNHCCDPNTGVRDNAFGAYDFIALRAIARSQEITFDYATTEYDAITMPPCMCGAGICRGEIRGFRWLPAQDKRRYGVFIAAYLRAAPPLASTTKGA</sequence>
<evidence type="ECO:0000259" key="3">
    <source>
        <dbReference type="PROSITE" id="PS50280"/>
    </source>
</evidence>
<proteinExistence type="predicted"/>
<dbReference type="GO" id="GO:0016740">
    <property type="term" value="F:transferase activity"/>
    <property type="evidence" value="ECO:0007669"/>
    <property type="project" value="UniProtKB-KW"/>
</dbReference>
<organism evidence="5 6">
    <name type="scientific">Enhygromyxa salina</name>
    <dbReference type="NCBI Taxonomy" id="215803"/>
    <lineage>
        <taxon>Bacteria</taxon>
        <taxon>Pseudomonadati</taxon>
        <taxon>Myxococcota</taxon>
        <taxon>Polyangia</taxon>
        <taxon>Nannocystales</taxon>
        <taxon>Nannocystaceae</taxon>
        <taxon>Enhygromyxa</taxon>
    </lineage>
</organism>
<dbReference type="Gene3D" id="2.170.270.10">
    <property type="entry name" value="SET domain"/>
    <property type="match status" value="1"/>
</dbReference>
<feature type="domain" description="SET" evidence="3">
    <location>
        <begin position="4"/>
        <end position="100"/>
    </location>
</feature>
<evidence type="ECO:0000256" key="1">
    <source>
        <dbReference type="ARBA" id="ARBA00022679"/>
    </source>
</evidence>
<dbReference type="InterPro" id="IPR046341">
    <property type="entry name" value="SET_dom_sf"/>
</dbReference>
<dbReference type="InterPro" id="IPR053201">
    <property type="entry name" value="Flavunoidine_N-MTase"/>
</dbReference>
<dbReference type="EMBL" id="JMCC02000049">
    <property type="protein sequence ID" value="KIG15610.1"/>
    <property type="molecule type" value="Genomic_DNA"/>
</dbReference>
<feature type="domain" description="Post-SET" evidence="4">
    <location>
        <begin position="108"/>
        <end position="124"/>
    </location>
</feature>
<dbReference type="PANTHER" id="PTHR12350">
    <property type="entry name" value="HISTONE-LYSINE N-METHYLTRANSFERASE-RELATED"/>
    <property type="match status" value="1"/>
</dbReference>